<dbReference type="WBParaSite" id="SMUV_0000727801-mRNA-1">
    <property type="protein sequence ID" value="SMUV_0000727801-mRNA-1"/>
    <property type="gene ID" value="SMUV_0000727801"/>
</dbReference>
<organism evidence="7 8">
    <name type="scientific">Syphacia muris</name>
    <dbReference type="NCBI Taxonomy" id="451379"/>
    <lineage>
        <taxon>Eukaryota</taxon>
        <taxon>Metazoa</taxon>
        <taxon>Ecdysozoa</taxon>
        <taxon>Nematoda</taxon>
        <taxon>Chromadorea</taxon>
        <taxon>Rhabditida</taxon>
        <taxon>Spirurina</taxon>
        <taxon>Oxyuridomorpha</taxon>
        <taxon>Oxyuroidea</taxon>
        <taxon>Oxyuridae</taxon>
        <taxon>Syphacia</taxon>
    </lineage>
</organism>
<dbReference type="Pfam" id="PF02198">
    <property type="entry name" value="SAM_PNT"/>
    <property type="match status" value="1"/>
</dbReference>
<dbReference type="Gene3D" id="1.10.150.50">
    <property type="entry name" value="Transcription Factor, Ets-1"/>
    <property type="match status" value="1"/>
</dbReference>
<evidence type="ECO:0000313" key="8">
    <source>
        <dbReference type="WBParaSite" id="SMUV_0000727801-mRNA-1"/>
    </source>
</evidence>
<evidence type="ECO:0000256" key="2">
    <source>
        <dbReference type="ARBA" id="ARBA00023125"/>
    </source>
</evidence>
<dbReference type="FunFam" id="1.10.10.10:FF:000996">
    <property type="entry name" value="Predicted protein"/>
    <property type="match status" value="1"/>
</dbReference>
<dbReference type="GO" id="GO:0030154">
    <property type="term" value="P:cell differentiation"/>
    <property type="evidence" value="ECO:0007669"/>
    <property type="project" value="TreeGrafter"/>
</dbReference>
<dbReference type="InterPro" id="IPR013761">
    <property type="entry name" value="SAM/pointed_sf"/>
</dbReference>
<dbReference type="SMART" id="SM00413">
    <property type="entry name" value="ETS"/>
    <property type="match status" value="1"/>
</dbReference>
<protein>
    <submittedName>
        <fullName evidence="8">DNA-binding protein D-ETS-4</fullName>
    </submittedName>
</protein>
<dbReference type="PROSITE" id="PS50061">
    <property type="entry name" value="ETS_DOMAIN_3"/>
    <property type="match status" value="1"/>
</dbReference>
<evidence type="ECO:0000256" key="4">
    <source>
        <dbReference type="SAM" id="MobiDB-lite"/>
    </source>
</evidence>
<dbReference type="GO" id="GO:0000981">
    <property type="term" value="F:DNA-binding transcription factor activity, RNA polymerase II-specific"/>
    <property type="evidence" value="ECO:0007669"/>
    <property type="project" value="TreeGrafter"/>
</dbReference>
<dbReference type="PANTHER" id="PTHR11849:SF182">
    <property type="entry name" value="SAM POINTED DOMAIN-CONTAINING ETS TRANSCRIPTION FACTOR"/>
    <property type="match status" value="1"/>
</dbReference>
<feature type="compositionally biased region" description="Low complexity" evidence="4">
    <location>
        <begin position="375"/>
        <end position="389"/>
    </location>
</feature>
<comment type="similarity">
    <text evidence="1 3">Belongs to the ETS family.</text>
</comment>
<dbReference type="PRINTS" id="PR00454">
    <property type="entry name" value="ETSDOMAIN"/>
</dbReference>
<evidence type="ECO:0000313" key="7">
    <source>
        <dbReference type="Proteomes" id="UP000046393"/>
    </source>
</evidence>
<dbReference type="GO" id="GO:0005634">
    <property type="term" value="C:nucleus"/>
    <property type="evidence" value="ECO:0007669"/>
    <property type="project" value="UniProtKB-SubCell"/>
</dbReference>
<sequence length="502" mass="56226">MGNCLFEGKKKKKKEGIVKGERRKTGRKLGSKTDLLMDTLNGSIIGAESALSAYRWNPFSPSALCEADDDDNFCKRFKTEVQQYELDDNYGYSTLNSAAAIESKTTESSSSNSMQTIPLASCATAAASLSSAFCKRPNAFTKPQAPSVLCERSLSQCHRSGGTEASFPDDMQNNSMMSGIKAEQTENNPNIYNANQNSFVSMSPNDCSSVTGEVLFQNSVAQNAMNSNGVVSSSSVSAAANSSYNDSTQVEIYRELILRQLMQDISTTCTKLGLPTNPYTWTAEHSSRWISDMCMQFQLTPPRQLFLSGRVLLSMTQEEFLDRAPEGGDTLHAQLQLWKTGNYQSVNNDNTTLNRRSQQAFFNGVQEQTMDMLHSPSGSDVSSTGSNDGQATERLPENRISTAPAQFPRHSGTVHLWHFIRELLDQPKEYSSCVRWVDRKEGTFKIESSHHLARFWGQRKNRAQMNYDKLSRSLRQYYKKGIIQKPEKKQRLVYKFLPPYNL</sequence>
<dbReference type="PANTHER" id="PTHR11849">
    <property type="entry name" value="ETS"/>
    <property type="match status" value="1"/>
</dbReference>
<feature type="domain" description="PNT" evidence="6">
    <location>
        <begin position="260"/>
        <end position="342"/>
    </location>
</feature>
<comment type="subcellular location">
    <subcellularLocation>
        <location evidence="3">Nucleus</location>
    </subcellularLocation>
</comment>
<dbReference type="PROSITE" id="PS00346">
    <property type="entry name" value="ETS_DOMAIN_2"/>
    <property type="match status" value="1"/>
</dbReference>
<dbReference type="SUPFAM" id="SSF47769">
    <property type="entry name" value="SAM/Pointed domain"/>
    <property type="match status" value="1"/>
</dbReference>
<evidence type="ECO:0000259" key="6">
    <source>
        <dbReference type="PROSITE" id="PS51433"/>
    </source>
</evidence>
<name>A0A158R5L7_9BILA</name>
<dbReference type="Pfam" id="PF00178">
    <property type="entry name" value="Ets"/>
    <property type="match status" value="1"/>
</dbReference>
<evidence type="ECO:0000259" key="5">
    <source>
        <dbReference type="PROSITE" id="PS50061"/>
    </source>
</evidence>
<reference evidence="8" key="1">
    <citation type="submission" date="2016-04" db="UniProtKB">
        <authorList>
            <consortium name="WormBaseParasite"/>
        </authorList>
    </citation>
    <scope>IDENTIFICATION</scope>
</reference>
<dbReference type="InterPro" id="IPR000418">
    <property type="entry name" value="Ets_dom"/>
</dbReference>
<dbReference type="InterPro" id="IPR036390">
    <property type="entry name" value="WH_DNA-bd_sf"/>
</dbReference>
<dbReference type="InterPro" id="IPR036388">
    <property type="entry name" value="WH-like_DNA-bd_sf"/>
</dbReference>
<dbReference type="GO" id="GO:0043565">
    <property type="term" value="F:sequence-specific DNA binding"/>
    <property type="evidence" value="ECO:0007669"/>
    <property type="project" value="InterPro"/>
</dbReference>
<dbReference type="SUPFAM" id="SSF46785">
    <property type="entry name" value="Winged helix' DNA-binding domain"/>
    <property type="match status" value="1"/>
</dbReference>
<evidence type="ECO:0000256" key="1">
    <source>
        <dbReference type="ARBA" id="ARBA00005562"/>
    </source>
</evidence>
<dbReference type="PROSITE" id="PS51433">
    <property type="entry name" value="PNT"/>
    <property type="match status" value="1"/>
</dbReference>
<feature type="domain" description="ETS" evidence="5">
    <location>
        <begin position="414"/>
        <end position="497"/>
    </location>
</feature>
<feature type="region of interest" description="Disordered" evidence="4">
    <location>
        <begin position="372"/>
        <end position="405"/>
    </location>
</feature>
<keyword evidence="7" id="KW-1185">Reference proteome</keyword>
<dbReference type="Gene3D" id="1.10.10.10">
    <property type="entry name" value="Winged helix-like DNA-binding domain superfamily/Winged helix DNA-binding domain"/>
    <property type="match status" value="1"/>
</dbReference>
<keyword evidence="3" id="KW-0539">Nucleus</keyword>
<dbReference type="STRING" id="451379.A0A158R5L7"/>
<keyword evidence="2 3" id="KW-0238">DNA-binding</keyword>
<dbReference type="InterPro" id="IPR046328">
    <property type="entry name" value="ETS_fam"/>
</dbReference>
<dbReference type="InterPro" id="IPR003118">
    <property type="entry name" value="Pointed_dom"/>
</dbReference>
<dbReference type="Proteomes" id="UP000046393">
    <property type="component" value="Unplaced"/>
</dbReference>
<accession>A0A158R5L7</accession>
<evidence type="ECO:0000256" key="3">
    <source>
        <dbReference type="RuleBase" id="RU004019"/>
    </source>
</evidence>
<dbReference type="SMART" id="SM00251">
    <property type="entry name" value="SAM_PNT"/>
    <property type="match status" value="1"/>
</dbReference>
<dbReference type="AlphaFoldDB" id="A0A158R5L7"/>
<proteinExistence type="inferred from homology"/>